<dbReference type="SUPFAM" id="SSF69593">
    <property type="entry name" value="Glycerol-3-phosphate (1)-acyltransferase"/>
    <property type="match status" value="1"/>
</dbReference>
<dbReference type="InterPro" id="IPR002123">
    <property type="entry name" value="Plipid/glycerol_acylTrfase"/>
</dbReference>
<dbReference type="EMBL" id="MN740510">
    <property type="protein sequence ID" value="QHU30582.1"/>
    <property type="molecule type" value="Genomic_DNA"/>
</dbReference>
<reference evidence="2" key="1">
    <citation type="journal article" date="2020" name="Nature">
        <title>Giant virus diversity and host interactions through global metagenomics.</title>
        <authorList>
            <person name="Schulz F."/>
            <person name="Roux S."/>
            <person name="Paez-Espino D."/>
            <person name="Jungbluth S."/>
            <person name="Walsh D.A."/>
            <person name="Denef V.J."/>
            <person name="McMahon K.D."/>
            <person name="Konstantinidis K.T."/>
            <person name="Eloe-Fadrosh E.A."/>
            <person name="Kyrpides N.C."/>
            <person name="Woyke T."/>
        </authorList>
    </citation>
    <scope>NUCLEOTIDE SEQUENCE</scope>
    <source>
        <strain evidence="2">GVMAG-M-3300027833-19</strain>
    </source>
</reference>
<name>A0A6C0LMU3_9ZZZZ</name>
<dbReference type="GO" id="GO:0016746">
    <property type="term" value="F:acyltransferase activity"/>
    <property type="evidence" value="ECO:0007669"/>
    <property type="project" value="InterPro"/>
</dbReference>
<dbReference type="SMART" id="SM00563">
    <property type="entry name" value="PlsC"/>
    <property type="match status" value="1"/>
</dbReference>
<proteinExistence type="predicted"/>
<organism evidence="2">
    <name type="scientific">viral metagenome</name>
    <dbReference type="NCBI Taxonomy" id="1070528"/>
    <lineage>
        <taxon>unclassified sequences</taxon>
        <taxon>metagenomes</taxon>
        <taxon>organismal metagenomes</taxon>
    </lineage>
</organism>
<feature type="domain" description="Phospholipid/glycerol acyltransferase" evidence="1">
    <location>
        <begin position="39"/>
        <end position="153"/>
    </location>
</feature>
<dbReference type="AlphaFoldDB" id="A0A6C0LMU3"/>
<evidence type="ECO:0000259" key="1">
    <source>
        <dbReference type="SMART" id="SM00563"/>
    </source>
</evidence>
<dbReference type="Pfam" id="PF01553">
    <property type="entry name" value="Acyltransferase"/>
    <property type="match status" value="1"/>
</dbReference>
<protein>
    <recommendedName>
        <fullName evidence="1">Phospholipid/glycerol acyltransferase domain-containing protein</fullName>
    </recommendedName>
</protein>
<evidence type="ECO:0000313" key="2">
    <source>
        <dbReference type="EMBL" id="QHU30582.1"/>
    </source>
</evidence>
<sequence length="194" mass="22315">MIVYGIMVVICSVTIFLLHGFKAFKWNIDVPTIKLKKNLVMVGSETTLADSILLTRAAFKLKGNMKNVFGIAKEGATYLKSFVTNFFLIFVERSKKKKQVDKIVERLSKCEEPFILYMFPEGKCGKVDRWKTGFHHISKRLNADICICGIDHEKHKVIIDSIFKPRPTSKENIAIIKNRLRKYKLAKPEFSNLD</sequence>
<accession>A0A6C0LMU3</accession>